<evidence type="ECO:0000313" key="1">
    <source>
        <dbReference type="EMBL" id="MDQ9556251.1"/>
    </source>
</evidence>
<organism evidence="1 2">
    <name type="scientific">Serratia marcescens</name>
    <dbReference type="NCBI Taxonomy" id="615"/>
    <lineage>
        <taxon>Bacteria</taxon>
        <taxon>Pseudomonadati</taxon>
        <taxon>Pseudomonadota</taxon>
        <taxon>Gammaproteobacteria</taxon>
        <taxon>Enterobacterales</taxon>
        <taxon>Yersiniaceae</taxon>
        <taxon>Serratia</taxon>
    </lineage>
</organism>
<evidence type="ECO:0000313" key="2">
    <source>
        <dbReference type="Proteomes" id="UP001234811"/>
    </source>
</evidence>
<dbReference type="Proteomes" id="UP001234811">
    <property type="component" value="Unassembled WGS sequence"/>
</dbReference>
<protein>
    <submittedName>
        <fullName evidence="1">Uncharacterized protein</fullName>
    </submittedName>
</protein>
<accession>A0ABD5BI00</accession>
<dbReference type="EMBL" id="JAVIPQ010000185">
    <property type="protein sequence ID" value="MDQ9556251.1"/>
    <property type="molecule type" value="Genomic_DNA"/>
</dbReference>
<dbReference type="AlphaFoldDB" id="A0ABD5BI00"/>
<gene>
    <name evidence="1" type="ORF">RF091_12085</name>
</gene>
<proteinExistence type="predicted"/>
<comment type="caution">
    <text evidence="1">The sequence shown here is derived from an EMBL/GenBank/DDBJ whole genome shotgun (WGS) entry which is preliminary data.</text>
</comment>
<sequence length="222" mass="23960">MGWLAGLPTAIANSAAPSIGSVCSLNNVITINQLTVKMMANKQDAMNAINRAIGFIYANAPSDVRGALICELQSSISFIEDLEKNEAANELKLVINCKDIDEAAISKFKAAFAAGLSDQKTLFVGEWALPNEPLKTEAIKQIIEEIESLPRQMNAPEEASWVVDNKAAELKAAIDSHILHRGSLEYIRRTAAQLGAVAVKVLMNIPCSYYDRETIAGASRNG</sequence>
<name>A0ABD5BI00_SERMA</name>
<reference evidence="1 2" key="1">
    <citation type="submission" date="2023-07" db="EMBL/GenBank/DDBJ databases">
        <title>Pathogens genome sequencing project 196.</title>
        <authorList>
            <person name="Cao X."/>
        </authorList>
    </citation>
    <scope>NUCLEOTIDE SEQUENCE [LARGE SCALE GENOMIC DNA]</scope>
    <source>
        <strain evidence="1 2">SM41</strain>
    </source>
</reference>
<dbReference type="RefSeq" id="WP_141240916.1">
    <property type="nucleotide sequence ID" value="NZ_CP109829.1"/>
</dbReference>